<sequence>MSTVLVADATPGIGQKSSAIKPNKPTSLKQGAGKIPTANTERSGTPNNMGDSSIPVVKEHGGIQKKHKGKKKGTNPRRGKYKTRKGTNRNKGRVRGAPRPFREGDRNREPVQGNRPSGGVDRNPDHDHESTGPSRGDSRNHEQESASKGVNRNHVYAQESFRGGNRDHNDDPGHDQGNPGPSEGADRNYGHDEESTNGPNQPTGHKSYNFNVDLGSLGNLFGIGGNSRPSASRGDASGYNENVDDWDPS</sequence>
<proteinExistence type="predicted"/>
<name>A0A2A9NA91_9AGAR</name>
<feature type="compositionally biased region" description="Polar residues" evidence="1">
    <location>
        <begin position="37"/>
        <end position="51"/>
    </location>
</feature>
<keyword evidence="3" id="KW-1185">Reference proteome</keyword>
<reference evidence="2 3" key="1">
    <citation type="submission" date="2014-02" db="EMBL/GenBank/DDBJ databases">
        <title>Transposable element dynamics among asymbiotic and ectomycorrhizal Amanita fungi.</title>
        <authorList>
            <consortium name="DOE Joint Genome Institute"/>
            <person name="Hess J."/>
            <person name="Skrede I."/>
            <person name="Wolfe B."/>
            <person name="LaButti K."/>
            <person name="Ohm R.A."/>
            <person name="Grigoriev I.V."/>
            <person name="Pringle A."/>
        </authorList>
    </citation>
    <scope>NUCLEOTIDE SEQUENCE [LARGE SCALE GENOMIC DNA]</scope>
    <source>
        <strain evidence="2 3">SKay4041</strain>
    </source>
</reference>
<dbReference type="EMBL" id="KZ302105">
    <property type="protein sequence ID" value="PFH47549.1"/>
    <property type="molecule type" value="Genomic_DNA"/>
</dbReference>
<dbReference type="AlphaFoldDB" id="A0A2A9NA91"/>
<feature type="region of interest" description="Disordered" evidence="1">
    <location>
        <begin position="1"/>
        <end position="249"/>
    </location>
</feature>
<feature type="compositionally biased region" description="Basic residues" evidence="1">
    <location>
        <begin position="63"/>
        <end position="96"/>
    </location>
</feature>
<dbReference type="Proteomes" id="UP000242287">
    <property type="component" value="Unassembled WGS sequence"/>
</dbReference>
<accession>A0A2A9NA91</accession>
<gene>
    <name evidence="2" type="ORF">AMATHDRAFT_6643</name>
</gene>
<evidence type="ECO:0000313" key="3">
    <source>
        <dbReference type="Proteomes" id="UP000242287"/>
    </source>
</evidence>
<feature type="compositionally biased region" description="Basic and acidic residues" evidence="1">
    <location>
        <begin position="100"/>
        <end position="109"/>
    </location>
</feature>
<evidence type="ECO:0000256" key="1">
    <source>
        <dbReference type="SAM" id="MobiDB-lite"/>
    </source>
</evidence>
<organism evidence="2 3">
    <name type="scientific">Amanita thiersii Skay4041</name>
    <dbReference type="NCBI Taxonomy" id="703135"/>
    <lineage>
        <taxon>Eukaryota</taxon>
        <taxon>Fungi</taxon>
        <taxon>Dikarya</taxon>
        <taxon>Basidiomycota</taxon>
        <taxon>Agaricomycotina</taxon>
        <taxon>Agaricomycetes</taxon>
        <taxon>Agaricomycetidae</taxon>
        <taxon>Agaricales</taxon>
        <taxon>Pluteineae</taxon>
        <taxon>Amanitaceae</taxon>
        <taxon>Amanita</taxon>
    </lineage>
</organism>
<feature type="compositionally biased region" description="Basic and acidic residues" evidence="1">
    <location>
        <begin position="122"/>
        <end position="145"/>
    </location>
</feature>
<feature type="compositionally biased region" description="Polar residues" evidence="1">
    <location>
        <begin position="196"/>
        <end position="210"/>
    </location>
</feature>
<evidence type="ECO:0000313" key="2">
    <source>
        <dbReference type="EMBL" id="PFH47549.1"/>
    </source>
</evidence>
<protein>
    <submittedName>
        <fullName evidence="2">Uncharacterized protein</fullName>
    </submittedName>
</protein>
<feature type="compositionally biased region" description="Basic and acidic residues" evidence="1">
    <location>
        <begin position="164"/>
        <end position="174"/>
    </location>
</feature>
<feature type="compositionally biased region" description="Basic and acidic residues" evidence="1">
    <location>
        <begin position="184"/>
        <end position="194"/>
    </location>
</feature>
<feature type="compositionally biased region" description="Polar residues" evidence="1">
    <location>
        <begin position="15"/>
        <end position="29"/>
    </location>
</feature>